<evidence type="ECO:0000313" key="2">
    <source>
        <dbReference type="EMBL" id="MFD2026598.1"/>
    </source>
</evidence>
<dbReference type="Gene3D" id="3.30.1240.10">
    <property type="match status" value="1"/>
</dbReference>
<evidence type="ECO:0000313" key="3">
    <source>
        <dbReference type="Proteomes" id="UP001597338"/>
    </source>
</evidence>
<dbReference type="EMBL" id="JBHUHF010000001">
    <property type="protein sequence ID" value="MFD2026598.1"/>
    <property type="molecule type" value="Genomic_DNA"/>
</dbReference>
<keyword evidence="3" id="KW-1185">Reference proteome</keyword>
<dbReference type="Proteomes" id="UP001597338">
    <property type="component" value="Unassembled WGS sequence"/>
</dbReference>
<protein>
    <submittedName>
        <fullName evidence="2">HAD family hydrolase</fullName>
        <ecNumber evidence="2">3.1.3.-</ecNumber>
    </submittedName>
</protein>
<sequence>MSDAGARSDAPDAGPGGLRADDRPVRAPLDPATTGLPRVVATDLDGTLLDGQGQVSDRTRAVLADLDAAGVEVVFVTARPPRWLTRFTDAVGGHGRVICIGGACVLDLASGETLDTCGFDDDAARAVVTGIRTALPHAALAFERADGVVFDPTYPNREPALDPGLWSVPVEETLGLVGARGPVSKILALDPERIPPPGVFVDPPEEIRLAQEQFFTAVRAAVGQHAQLAYSGAVGLAELMPPGVDKAAALARWCARLGVDAADVWAFGDMPNDLPMLTWAGRGVAVANAHRDVLACADAVVGHHDADGVAEELAAALAGARA</sequence>
<dbReference type="InterPro" id="IPR023214">
    <property type="entry name" value="HAD_sf"/>
</dbReference>
<organism evidence="2 3">
    <name type="scientific">Promicromonospora aerolata</name>
    <dbReference type="NCBI Taxonomy" id="195749"/>
    <lineage>
        <taxon>Bacteria</taxon>
        <taxon>Bacillati</taxon>
        <taxon>Actinomycetota</taxon>
        <taxon>Actinomycetes</taxon>
        <taxon>Micrococcales</taxon>
        <taxon>Promicromonosporaceae</taxon>
        <taxon>Promicromonospora</taxon>
    </lineage>
</organism>
<dbReference type="EC" id="3.1.3.-" evidence="2"/>
<dbReference type="RefSeq" id="WP_377198417.1">
    <property type="nucleotide sequence ID" value="NZ_JBHUHF010000001.1"/>
</dbReference>
<comment type="caution">
    <text evidence="2">The sequence shown here is derived from an EMBL/GenBank/DDBJ whole genome shotgun (WGS) entry which is preliminary data.</text>
</comment>
<dbReference type="SUPFAM" id="SSF56784">
    <property type="entry name" value="HAD-like"/>
    <property type="match status" value="1"/>
</dbReference>
<proteinExistence type="predicted"/>
<dbReference type="GO" id="GO:0016787">
    <property type="term" value="F:hydrolase activity"/>
    <property type="evidence" value="ECO:0007669"/>
    <property type="project" value="UniProtKB-KW"/>
</dbReference>
<reference evidence="3" key="1">
    <citation type="journal article" date="2019" name="Int. J. Syst. Evol. Microbiol.">
        <title>The Global Catalogue of Microorganisms (GCM) 10K type strain sequencing project: providing services to taxonomists for standard genome sequencing and annotation.</title>
        <authorList>
            <consortium name="The Broad Institute Genomics Platform"/>
            <consortium name="The Broad Institute Genome Sequencing Center for Infectious Disease"/>
            <person name="Wu L."/>
            <person name="Ma J."/>
        </authorList>
    </citation>
    <scope>NUCLEOTIDE SEQUENCE [LARGE SCALE GENOMIC DNA]</scope>
    <source>
        <strain evidence="3">CCM 7043</strain>
    </source>
</reference>
<keyword evidence="2" id="KW-0378">Hydrolase</keyword>
<accession>A0ABW4V988</accession>
<evidence type="ECO:0000256" key="1">
    <source>
        <dbReference type="SAM" id="MobiDB-lite"/>
    </source>
</evidence>
<dbReference type="PANTHER" id="PTHR10000:SF8">
    <property type="entry name" value="HAD SUPERFAMILY HYDROLASE-LIKE, TYPE 3"/>
    <property type="match status" value="1"/>
</dbReference>
<dbReference type="PANTHER" id="PTHR10000">
    <property type="entry name" value="PHOSPHOSERINE PHOSPHATASE"/>
    <property type="match status" value="1"/>
</dbReference>
<feature type="region of interest" description="Disordered" evidence="1">
    <location>
        <begin position="1"/>
        <end position="36"/>
    </location>
</feature>
<dbReference type="Gene3D" id="3.40.50.1000">
    <property type="entry name" value="HAD superfamily/HAD-like"/>
    <property type="match status" value="1"/>
</dbReference>
<gene>
    <name evidence="2" type="ORF">ACFSL2_13865</name>
</gene>
<dbReference type="Pfam" id="PF08282">
    <property type="entry name" value="Hydrolase_3"/>
    <property type="match status" value="2"/>
</dbReference>
<name>A0ABW4V988_9MICO</name>
<dbReference type="InterPro" id="IPR036412">
    <property type="entry name" value="HAD-like_sf"/>
</dbReference>